<evidence type="ECO:0000256" key="16">
    <source>
        <dbReference type="ARBA" id="ARBA00031656"/>
    </source>
</evidence>
<keyword evidence="9" id="KW-0963">Cytoplasm</keyword>
<feature type="compositionally biased region" description="Pro residues" evidence="19">
    <location>
        <begin position="45"/>
        <end position="54"/>
    </location>
</feature>
<evidence type="ECO:0000256" key="4">
    <source>
        <dbReference type="ARBA" id="ARBA00006714"/>
    </source>
</evidence>
<dbReference type="GO" id="GO:0019171">
    <property type="term" value="F:(3R)-hydroxyacyl-[acyl-carrier-protein] dehydratase activity"/>
    <property type="evidence" value="ECO:0007669"/>
    <property type="project" value="UniProtKB-EC"/>
</dbReference>
<evidence type="ECO:0000256" key="1">
    <source>
        <dbReference type="ARBA" id="ARBA00001055"/>
    </source>
</evidence>
<dbReference type="UniPathway" id="UPA00094"/>
<reference evidence="20 21" key="1">
    <citation type="submission" date="2020-01" db="EMBL/GenBank/DDBJ databases">
        <title>Insect and environment-associated Actinomycetes.</title>
        <authorList>
            <person name="Currrie C."/>
            <person name="Chevrette M."/>
            <person name="Carlson C."/>
            <person name="Stubbendieck R."/>
            <person name="Wendt-Pienkowski E."/>
        </authorList>
    </citation>
    <scope>NUCLEOTIDE SEQUENCE [LARGE SCALE GENOMIC DNA]</scope>
    <source>
        <strain evidence="20 21">SID7739</strain>
    </source>
</reference>
<comment type="subcellular location">
    <subcellularLocation>
        <location evidence="2">Cytoplasm</location>
    </subcellularLocation>
</comment>
<comment type="subunit">
    <text evidence="5">Homodimer.</text>
</comment>
<proteinExistence type="inferred from homology"/>
<dbReference type="AlphaFoldDB" id="A0A6G3TCN5"/>
<dbReference type="PANTHER" id="PTHR30272:SF8">
    <property type="entry name" value="3-HYDROXYDECANOYL-[ACYL-CARRIER-PROTEIN] DEHYDRATASE"/>
    <property type="match status" value="1"/>
</dbReference>
<evidence type="ECO:0000256" key="11">
    <source>
        <dbReference type="ARBA" id="ARBA00022832"/>
    </source>
</evidence>
<evidence type="ECO:0000256" key="3">
    <source>
        <dbReference type="ARBA" id="ARBA00005194"/>
    </source>
</evidence>
<evidence type="ECO:0000256" key="13">
    <source>
        <dbReference type="ARBA" id="ARBA00023160"/>
    </source>
</evidence>
<comment type="similarity">
    <text evidence="4">Belongs to the thioester dehydratase family. FabA subfamily.</text>
</comment>
<evidence type="ECO:0000256" key="12">
    <source>
        <dbReference type="ARBA" id="ARBA00023098"/>
    </source>
</evidence>
<evidence type="ECO:0000256" key="19">
    <source>
        <dbReference type="SAM" id="MobiDB-lite"/>
    </source>
</evidence>
<evidence type="ECO:0000313" key="20">
    <source>
        <dbReference type="EMBL" id="NEC34353.1"/>
    </source>
</evidence>
<feature type="region of interest" description="Disordered" evidence="19">
    <location>
        <begin position="29"/>
        <end position="54"/>
    </location>
</feature>
<accession>A0A6G3TCN5</accession>
<dbReference type="Proteomes" id="UP000475666">
    <property type="component" value="Unassembled WGS sequence"/>
</dbReference>
<dbReference type="EC" id="4.2.1.59" evidence="7"/>
<evidence type="ECO:0000256" key="8">
    <source>
        <dbReference type="ARBA" id="ARBA00017810"/>
    </source>
</evidence>
<keyword evidence="12" id="KW-0443">Lipid metabolism</keyword>
<comment type="pathway">
    <text evidence="3">Lipid metabolism; fatty acid biosynthesis.</text>
</comment>
<dbReference type="GO" id="GO:0006633">
    <property type="term" value="P:fatty acid biosynthetic process"/>
    <property type="evidence" value="ECO:0007669"/>
    <property type="project" value="UniProtKB-UniPathway"/>
</dbReference>
<dbReference type="Gene3D" id="3.10.129.10">
    <property type="entry name" value="Hotdog Thioesterase"/>
    <property type="match status" value="4"/>
</dbReference>
<dbReference type="SUPFAM" id="SSF54637">
    <property type="entry name" value="Thioesterase/thiol ester dehydrase-isomerase"/>
    <property type="match status" value="4"/>
</dbReference>
<keyword evidence="15" id="KW-0456">Lyase</keyword>
<evidence type="ECO:0000256" key="2">
    <source>
        <dbReference type="ARBA" id="ARBA00004496"/>
    </source>
</evidence>
<evidence type="ECO:0000256" key="17">
    <source>
        <dbReference type="ARBA" id="ARBA00032302"/>
    </source>
</evidence>
<keyword evidence="14" id="KW-0413">Isomerase</keyword>
<evidence type="ECO:0000256" key="14">
    <source>
        <dbReference type="ARBA" id="ARBA00023235"/>
    </source>
</evidence>
<dbReference type="CDD" id="cd01287">
    <property type="entry name" value="FabA"/>
    <property type="match status" value="2"/>
</dbReference>
<dbReference type="GO" id="GO:0034017">
    <property type="term" value="F:trans-2-decenoyl-acyl-carrier-protein isomerase activity"/>
    <property type="evidence" value="ECO:0007669"/>
    <property type="project" value="UniProtKB-EC"/>
</dbReference>
<evidence type="ECO:0000256" key="6">
    <source>
        <dbReference type="ARBA" id="ARBA00012677"/>
    </source>
</evidence>
<dbReference type="InterPro" id="IPR029069">
    <property type="entry name" value="HotDog_dom_sf"/>
</dbReference>
<evidence type="ECO:0000256" key="15">
    <source>
        <dbReference type="ARBA" id="ARBA00023239"/>
    </source>
</evidence>
<dbReference type="InterPro" id="IPR013114">
    <property type="entry name" value="FabA_FabZ"/>
</dbReference>
<evidence type="ECO:0000256" key="10">
    <source>
        <dbReference type="ARBA" id="ARBA00022516"/>
    </source>
</evidence>
<organism evidence="20 21">
    <name type="scientific">Streptomyces rubrogriseus</name>
    <dbReference type="NCBI Taxonomy" id="194673"/>
    <lineage>
        <taxon>Bacteria</taxon>
        <taxon>Bacillati</taxon>
        <taxon>Actinomycetota</taxon>
        <taxon>Actinomycetes</taxon>
        <taxon>Kitasatosporales</taxon>
        <taxon>Streptomycetaceae</taxon>
        <taxon>Streptomyces</taxon>
        <taxon>Streptomyces violaceoruber group</taxon>
    </lineage>
</organism>
<keyword evidence="10" id="KW-0444">Lipid biosynthesis</keyword>
<evidence type="ECO:0000256" key="18">
    <source>
        <dbReference type="ARBA" id="ARBA00032821"/>
    </source>
</evidence>
<dbReference type="Pfam" id="PF07977">
    <property type="entry name" value="FabA"/>
    <property type="match status" value="2"/>
</dbReference>
<sequence>GRAAVSLPMGGVVSVPPSAALPVRPPCAPPVPVRPRGPVSAPRPGTAPAPAPAPVPVPGAKPVFDRAQLEYLASGEISALFGPRFAEQDRYAVQTRMPGPPMLFADRVTAIDAVPAALVLPGPVRTDGRIWTETDILTDSWYVDATGRMPAGVLIEAGQADLLLLSWLGADLLNRGERAYRLLGCEVTFHGGPPRPGDTLCFEIHVDGHAEAGGVRLAFFHYDCYVDGELRLSVREGQAGFFTPAELAAGGGVRWDPAEHPPGDDLPFDPPAVRCERTSFGTDRVRALAQGSPAECFGPGWEATAAHVRTPLLDGERLRLLDEVTVFDPVGGPWGRGYLRAETAVSPDDWFFTGHFKNDPCMPGTLMLQGGLQAMAFYLTASGHTVDRDGWRFEPVDAQPSRAKCRGQATPESRRIVYEVFVRGVSAGPVPTLHADVLGSVDGRKAFLGRGMALRLVPDWPLSQWRVSGPPVVQEDGTPVPLPRLGGLSGHREEKAVAVAADGFRFDYASLLACAWGRPSEAFGTMYEPFDGTRRVARLPGPPYHFMSRIVSVDGVQGGMREGSVVVAEYDVPERAWYFEQNPSRCMPLAVLMEVALQPCGWLASYAGSATTSEQDLLFRNLDGVKTVTGEVTAGTRTIRTRAELTRVSRSGDMIIESFRVVCTADDAPLAELTTVFGYFPRSAFDDQQGLPVPAEERARLDEPCDRVVDLTVRPARYCAGEPRLPGRMLLMLDRVTGSWPEGGSAGLGRLRSEKDVRPEAWFFRAHFFQDPVQPGSLGVEAMCQLLQYHLIEGGAADGIVHPRFDPVLPGRETVWTYRGQITPANRLIRVDMDIVESGTDARGPYAVADATLWGDDMCIYRVRGLGMRVVSGPPPVR</sequence>
<keyword evidence="13" id="KW-0275">Fatty acid biosynthesis</keyword>
<dbReference type="EC" id="5.3.3.14" evidence="6"/>
<feature type="non-terminal residue" evidence="20">
    <location>
        <position position="1"/>
    </location>
</feature>
<comment type="catalytic activity">
    <reaction evidence="1">
        <text>a (3R)-hydroxyacyl-[ACP] = a (2E)-enoyl-[ACP] + H2O</text>
        <dbReference type="Rhea" id="RHEA:13097"/>
        <dbReference type="Rhea" id="RHEA-COMP:9925"/>
        <dbReference type="Rhea" id="RHEA-COMP:9945"/>
        <dbReference type="ChEBI" id="CHEBI:15377"/>
        <dbReference type="ChEBI" id="CHEBI:78784"/>
        <dbReference type="ChEBI" id="CHEBI:78827"/>
        <dbReference type="EC" id="4.2.1.59"/>
    </reaction>
</comment>
<protein>
    <recommendedName>
        <fullName evidence="8">3-hydroxydecanoyl-[acyl-carrier-protein] dehydratase</fullName>
        <ecNumber evidence="7">4.2.1.59</ecNumber>
        <ecNumber evidence="6">5.3.3.14</ecNumber>
    </recommendedName>
    <alternativeName>
        <fullName evidence="17">3-hydroxyacyl-[acyl-carrier-protein] dehydratase FabA</fullName>
    </alternativeName>
    <alternativeName>
        <fullName evidence="18">Beta-hydroxydecanoyl thioester dehydrase</fullName>
    </alternativeName>
    <alternativeName>
        <fullName evidence="16">Trans-2-decenoyl-[acyl-carrier-protein] isomerase</fullName>
    </alternativeName>
</protein>
<evidence type="ECO:0000313" key="21">
    <source>
        <dbReference type="Proteomes" id="UP000475666"/>
    </source>
</evidence>
<dbReference type="EMBL" id="JAAGMQ010000411">
    <property type="protein sequence ID" value="NEC34353.1"/>
    <property type="molecule type" value="Genomic_DNA"/>
</dbReference>
<name>A0A6G3TCN5_9ACTN</name>
<comment type="caution">
    <text evidence="20">The sequence shown here is derived from an EMBL/GenBank/DDBJ whole genome shotgun (WGS) entry which is preliminary data.</text>
</comment>
<dbReference type="GO" id="GO:0005737">
    <property type="term" value="C:cytoplasm"/>
    <property type="evidence" value="ECO:0007669"/>
    <property type="project" value="UniProtKB-SubCell"/>
</dbReference>
<keyword evidence="11" id="KW-0276">Fatty acid metabolism</keyword>
<evidence type="ECO:0000256" key="5">
    <source>
        <dbReference type="ARBA" id="ARBA00011738"/>
    </source>
</evidence>
<evidence type="ECO:0000256" key="7">
    <source>
        <dbReference type="ARBA" id="ARBA00013167"/>
    </source>
</evidence>
<evidence type="ECO:0000256" key="9">
    <source>
        <dbReference type="ARBA" id="ARBA00022490"/>
    </source>
</evidence>
<dbReference type="InterPro" id="IPR010083">
    <property type="entry name" value="FabA"/>
</dbReference>
<dbReference type="PANTHER" id="PTHR30272">
    <property type="entry name" value="3-HYDROXYACYL-[ACYL-CARRIER-PROTEIN] DEHYDRATASE"/>
    <property type="match status" value="1"/>
</dbReference>
<gene>
    <name evidence="20" type="ORF">G3I66_14365</name>
</gene>